<reference evidence="2" key="1">
    <citation type="submission" date="2022-11" db="UniProtKB">
        <authorList>
            <consortium name="WormBaseParasite"/>
        </authorList>
    </citation>
    <scope>IDENTIFICATION</scope>
</reference>
<dbReference type="Proteomes" id="UP000887540">
    <property type="component" value="Unplaced"/>
</dbReference>
<dbReference type="AlphaFoldDB" id="A0A914DVD0"/>
<protein>
    <submittedName>
        <fullName evidence="2">Uncharacterized protein</fullName>
    </submittedName>
</protein>
<evidence type="ECO:0000313" key="1">
    <source>
        <dbReference type="Proteomes" id="UP000887540"/>
    </source>
</evidence>
<accession>A0A914DVD0</accession>
<evidence type="ECO:0000313" key="2">
    <source>
        <dbReference type="WBParaSite" id="ACRNAN_scaffold4323.g15143.t1"/>
    </source>
</evidence>
<name>A0A914DVD0_9BILA</name>
<sequence length="815" mass="94359">MGGAESIPIVTIDFPGMCIYFSSSDKLTLLHSDQALINYIRMLLEKYWPQGIQRCQQSYGAIEYKLCGYPFQYTWFDTNSESLQAQIMCGYFLKELLTQGSTLVASSDLSRYSHLERTAWFFRRSTPIVLDQRYTNVPNFTVSKGDRLIFLHLNQQMQRELIALINTTYRKGVQEVLQLGPDGVRIKLNGYPWLIQYFEQRGYYFYGNASLQGQTDTVYFMPLTLPWPLRINPPLEPASENRYFAIGLDRKDRLRLLNCPIVLDNIIEVTILQFWPKGIQDKKQIGYWFEYKMAGYPWCASGYETVEARLLLTQIFQNLHMHGWAIMAALDTSRSLDDTSFLIFRSTPSRSMHYMCLSLNEIDKIRLINAPSDVVKVVHDAIQTYYTYGIQRFENYGSVPEFKLNGSPWGGGNNYSKHGRQLLMLLMDCLVKLGFGFAISADVSAKYHSDGMCIYFSSSDKLTLLHSDQALINYIRMLLEKYWPQGIQRCQQSYGAIEYKLCGYPFQYTWFDTNSESLQAQIMCGYFLKELLTQGWTLVASSDLSRHTRLERTAWFFRRSMPIGLDQRYTNVPNFTVSKGDRLIFLHLNEHMQQELIALINTTYRKGVQEVLQLGSDGVRIKLNGYPWRYWFEYKLAGYPWCASGYETVEARLLLTQIFQNLHMHGWAIMAALDTPRSLADTSFLIFRSTPSRSMHYMCLSLNEIDKIRLINAPNDVVKVVHEAIQTYYTYGIQRFENYGLVPEFKLNGSPWGGGNNYSKHGRQLLMLLMDSLVKLGFGFAISADVSAKYYSDSDDKSNEYKIDVHSWWFARPIS</sequence>
<dbReference type="PANTHER" id="PTHR38696">
    <property type="entry name" value="MEDIATOR OF RNA POLYMERASE II TRANSCRIPTION SUBUNIT 13"/>
    <property type="match status" value="1"/>
</dbReference>
<dbReference type="WBParaSite" id="ACRNAN_scaffold4323.g15143.t1">
    <property type="protein sequence ID" value="ACRNAN_scaffold4323.g15143.t1"/>
    <property type="gene ID" value="ACRNAN_scaffold4323.g15143"/>
</dbReference>
<proteinExistence type="predicted"/>
<organism evidence="1 2">
    <name type="scientific">Acrobeloides nanus</name>
    <dbReference type="NCBI Taxonomy" id="290746"/>
    <lineage>
        <taxon>Eukaryota</taxon>
        <taxon>Metazoa</taxon>
        <taxon>Ecdysozoa</taxon>
        <taxon>Nematoda</taxon>
        <taxon>Chromadorea</taxon>
        <taxon>Rhabditida</taxon>
        <taxon>Tylenchina</taxon>
        <taxon>Cephalobomorpha</taxon>
        <taxon>Cephaloboidea</taxon>
        <taxon>Cephalobidae</taxon>
        <taxon>Acrobeloides</taxon>
    </lineage>
</organism>
<keyword evidence="1" id="KW-1185">Reference proteome</keyword>
<dbReference type="PANTHER" id="PTHR38696:SF1">
    <property type="entry name" value="MEDIATOR OF RNA POLYMERASE II TRANSCRIPTION SUBUNIT 13"/>
    <property type="match status" value="1"/>
</dbReference>